<reference evidence="4" key="1">
    <citation type="submission" date="2016-10" db="EMBL/GenBank/DDBJ databases">
        <authorList>
            <person name="Varghese N."/>
            <person name="Submissions S."/>
        </authorList>
    </citation>
    <scope>NUCLEOTIDE SEQUENCE [LARGE SCALE GENOMIC DNA]</scope>
    <source>
        <strain evidence="4">KCTC 32247</strain>
    </source>
</reference>
<evidence type="ECO:0000259" key="1">
    <source>
        <dbReference type="Pfam" id="PF04168"/>
    </source>
</evidence>
<accession>A0A1H1N0H4</accession>
<sequence>MSTGYPMSDLLAHYRRSDAVYHELLDAEGEVRPHWRQLLGHLRRCTPAQLRQRQALLARQIQENGVTYNVYADPDGADRPWELDLLPNIIPAEEWQELAAGVAQRATLLNAVLADIYGPQQLIADGLLPADLVYGHNNYLWPCQGLQPPGGTWLHVYAVDLARAADGRWWITADRTQAPSGAGYALENRQIVSRAFPELYRDLRVQYLAGYFRTLQETLARQAPSDGETPLVVLLTPGRFNETYFEHLYLARQLGYPLVEGSDLTVRDATVYLKTLGGLKRVHALLRRLDDDFCDPLELRSDSALGVPGLLDAVRQGRVLVANALGSGVLESPGLPGFLPGICEQLLGEKLRLPSIASWWCGEPPVCEEALEQLDRLLFRAAFPSQRYAPQFGPDLDEKQRAALAERIRLRPYAYVGQERPLLSQAPVWNAASARLETRPIGMRVFAVAGPDGYRVMPGGLTRVAASASATTLSMQRGGASKDTWVLGERHASSEPWQWARSLGVADVVRSDPYLPSRLVENLFWFGRYCDRCEGSARLLRIMLARYVDDGDDPEALQAAVAVAESLGLLPDARTRAAGKGDKDAAEVELSLEQRLLQAATSKDWPFSLRANLLRLQWAAASVRGRLSRENWQALVELHQEVQGLDQEAADPGALLEFLDRLLMSLAAQSGFALDDMTRDDGWRFLIIGRRIERVQFLAESVARLLQSPAAQDQAALAWLLELGNSSITYRTRYLAAPQLVPVLDLLLLDGQNPHAVVFQLRQLHRSLEILGERLELGALPDLKALDERLTAWDLGHLECNPLGEGSAAAALAALAEQLLTVAAVAGQLSDHLGLRFFVHVDASQQTQSL</sequence>
<dbReference type="PANTHER" id="PTHR34595">
    <property type="entry name" value="BLR5612 PROTEIN"/>
    <property type="match status" value="1"/>
</dbReference>
<feature type="domain" description="DUF403" evidence="1">
    <location>
        <begin position="515"/>
        <end position="838"/>
    </location>
</feature>
<evidence type="ECO:0000313" key="3">
    <source>
        <dbReference type="EMBL" id="SDR92553.1"/>
    </source>
</evidence>
<dbReference type="Proteomes" id="UP000243359">
    <property type="component" value="Chromosome I"/>
</dbReference>
<keyword evidence="4" id="KW-1185">Reference proteome</keyword>
<protein>
    <submittedName>
        <fullName evidence="3">Uncharacterized conserved protein, circularly permuted ATPgrasp superfamily</fullName>
    </submittedName>
</protein>
<dbReference type="EMBL" id="LT629751">
    <property type="protein sequence ID" value="SDR92553.1"/>
    <property type="molecule type" value="Genomic_DNA"/>
</dbReference>
<dbReference type="Pfam" id="PF14403">
    <property type="entry name" value="CP_ATPgrasp_2"/>
    <property type="match status" value="1"/>
</dbReference>
<dbReference type="STRING" id="1392877.SAMN05216221_0670"/>
<dbReference type="Pfam" id="PF04168">
    <property type="entry name" value="Alpha-E"/>
    <property type="match status" value="1"/>
</dbReference>
<dbReference type="Gene3D" id="3.30.1490.270">
    <property type="match status" value="1"/>
</dbReference>
<dbReference type="InterPro" id="IPR007296">
    <property type="entry name" value="DUF403"/>
</dbReference>
<dbReference type="SUPFAM" id="SSF56059">
    <property type="entry name" value="Glutathione synthetase ATP-binding domain-like"/>
    <property type="match status" value="1"/>
</dbReference>
<organism evidence="3 4">
    <name type="scientific">Pseudomonas oryzae</name>
    <dbReference type="NCBI Taxonomy" id="1392877"/>
    <lineage>
        <taxon>Bacteria</taxon>
        <taxon>Pseudomonadati</taxon>
        <taxon>Pseudomonadota</taxon>
        <taxon>Gammaproteobacteria</taxon>
        <taxon>Pseudomonadales</taxon>
        <taxon>Pseudomonadaceae</taxon>
        <taxon>Pseudomonas</taxon>
    </lineage>
</organism>
<dbReference type="AlphaFoldDB" id="A0A1H1N0H4"/>
<dbReference type="PANTHER" id="PTHR34595:SF2">
    <property type="entry name" value="BLR2978 PROTEIN"/>
    <property type="match status" value="1"/>
</dbReference>
<dbReference type="InterPro" id="IPR025841">
    <property type="entry name" value="CP_ATPgrasp_2"/>
</dbReference>
<evidence type="ECO:0000313" key="4">
    <source>
        <dbReference type="Proteomes" id="UP000243359"/>
    </source>
</evidence>
<proteinExistence type="predicted"/>
<name>A0A1H1N0H4_9PSED</name>
<gene>
    <name evidence="3" type="ORF">SAMN05216221_0670</name>
</gene>
<dbReference type="Gene3D" id="3.40.50.11290">
    <property type="match status" value="1"/>
</dbReference>
<evidence type="ECO:0000259" key="2">
    <source>
        <dbReference type="Pfam" id="PF14403"/>
    </source>
</evidence>
<feature type="domain" description="Circularly permuted ATP-grasp type 2" evidence="2">
    <location>
        <begin position="87"/>
        <end position="465"/>
    </location>
</feature>
<dbReference type="InterPro" id="IPR051680">
    <property type="entry name" value="ATP-dep_Glu-Cys_Ligase-2"/>
</dbReference>